<evidence type="ECO:0000313" key="12">
    <source>
        <dbReference type="Proteomes" id="UP001219355"/>
    </source>
</evidence>
<dbReference type="Gene3D" id="4.10.240.10">
    <property type="entry name" value="Zn(2)-C6 fungal-type DNA-binding domain"/>
    <property type="match status" value="1"/>
</dbReference>
<evidence type="ECO:0000256" key="3">
    <source>
        <dbReference type="ARBA" id="ARBA00022833"/>
    </source>
</evidence>
<dbReference type="GO" id="GO:0000981">
    <property type="term" value="F:DNA-binding transcription factor activity, RNA polymerase II-specific"/>
    <property type="evidence" value="ECO:0007669"/>
    <property type="project" value="InterPro"/>
</dbReference>
<dbReference type="Proteomes" id="UP001219355">
    <property type="component" value="Chromosome 1"/>
</dbReference>
<dbReference type="InterPro" id="IPR036864">
    <property type="entry name" value="Zn2-C6_fun-type_DNA-bd_sf"/>
</dbReference>
<keyword evidence="6" id="KW-0804">Transcription</keyword>
<dbReference type="SUPFAM" id="SSF57701">
    <property type="entry name" value="Zn2/Cys6 DNA-binding domain"/>
    <property type="match status" value="1"/>
</dbReference>
<dbReference type="InterPro" id="IPR001138">
    <property type="entry name" value="Zn2Cys6_DnaBD"/>
</dbReference>
<feature type="coiled-coil region" evidence="8">
    <location>
        <begin position="67"/>
        <end position="101"/>
    </location>
</feature>
<gene>
    <name evidence="11" type="primary">CAT8</name>
    <name evidence="11" type="ORF">PRK78_002266</name>
</gene>
<evidence type="ECO:0000259" key="10">
    <source>
        <dbReference type="PROSITE" id="PS50048"/>
    </source>
</evidence>
<feature type="domain" description="Zn(2)-C6 fungal-type" evidence="10">
    <location>
        <begin position="23"/>
        <end position="53"/>
    </location>
</feature>
<comment type="subcellular location">
    <subcellularLocation>
        <location evidence="1">Nucleus</location>
    </subcellularLocation>
</comment>
<feature type="region of interest" description="Disordered" evidence="9">
    <location>
        <begin position="604"/>
        <end position="630"/>
    </location>
</feature>
<dbReference type="CDD" id="cd00067">
    <property type="entry name" value="GAL4"/>
    <property type="match status" value="1"/>
</dbReference>
<dbReference type="GO" id="GO:0008270">
    <property type="term" value="F:zinc ion binding"/>
    <property type="evidence" value="ECO:0007669"/>
    <property type="project" value="InterPro"/>
</dbReference>
<keyword evidence="8" id="KW-0175">Coiled coil</keyword>
<evidence type="ECO:0000256" key="2">
    <source>
        <dbReference type="ARBA" id="ARBA00022723"/>
    </source>
</evidence>
<dbReference type="EMBL" id="CP120627">
    <property type="protein sequence ID" value="WEW56811.1"/>
    <property type="molecule type" value="Genomic_DNA"/>
</dbReference>
<evidence type="ECO:0000313" key="11">
    <source>
        <dbReference type="EMBL" id="WEW56811.1"/>
    </source>
</evidence>
<organism evidence="11 12">
    <name type="scientific">Emydomyces testavorans</name>
    <dbReference type="NCBI Taxonomy" id="2070801"/>
    <lineage>
        <taxon>Eukaryota</taxon>
        <taxon>Fungi</taxon>
        <taxon>Dikarya</taxon>
        <taxon>Ascomycota</taxon>
        <taxon>Pezizomycotina</taxon>
        <taxon>Eurotiomycetes</taxon>
        <taxon>Eurotiomycetidae</taxon>
        <taxon>Onygenales</taxon>
        <taxon>Nannizziopsiaceae</taxon>
        <taxon>Emydomyces</taxon>
    </lineage>
</organism>
<dbReference type="PROSITE" id="PS00463">
    <property type="entry name" value="ZN2_CY6_FUNGAL_1"/>
    <property type="match status" value="1"/>
</dbReference>
<dbReference type="SMART" id="SM00066">
    <property type="entry name" value="GAL4"/>
    <property type="match status" value="1"/>
</dbReference>
<evidence type="ECO:0000256" key="7">
    <source>
        <dbReference type="ARBA" id="ARBA00023242"/>
    </source>
</evidence>
<name>A0AAF0DFT4_9EURO</name>
<dbReference type="CDD" id="cd15485">
    <property type="entry name" value="ZIP_Cat8"/>
    <property type="match status" value="1"/>
</dbReference>
<dbReference type="CDD" id="cd12148">
    <property type="entry name" value="fungal_TF_MHR"/>
    <property type="match status" value="1"/>
</dbReference>
<keyword evidence="2" id="KW-0479">Metal-binding</keyword>
<dbReference type="SMART" id="SM00906">
    <property type="entry name" value="Fungal_trans"/>
    <property type="match status" value="1"/>
</dbReference>
<dbReference type="GO" id="GO:0003677">
    <property type="term" value="F:DNA binding"/>
    <property type="evidence" value="ECO:0007669"/>
    <property type="project" value="UniProtKB-KW"/>
</dbReference>
<sequence length="854" mass="94224">MPGILPMKVIKVGNSSQSRVAQACDRCRSKKIRCDGIRPCCSQCANVGFECKTSDKLSRRAFPRGYTESLEERVRSLEAEVRELKCLLDEKDEKIDILSRLHSFSPVARKSAVCSTDSSVMEHASGSSTRPDPEDTIQVQYTSSLREPTQESPFMGPSSTRAFVDAFVNKLERNGRSSAHISVHAVLSPSSLSVWPRQESRSRIPPRLVSDQLLNIFFQEWAPFYPIVHRPAILRIYGRYTMNPELIENDDYAFAQLNLILGIAAVSSTARIRQDPVIFEQNWVPKLEALSDDISLPALQCFVLAQMYYSVKSDYKALLRYRSLAVTICLQLGLHQDQKRFSFDSLSNETRKRVFWCQYSLDRFAAALTGLPVLMAESDICAEYPSDADDESATETGFVPTSVKESTRISSALALFSVSRILSKVLKALYPSPVGYEISLPSMHTLAEELEDWLKQLPPHLRLEFVQDKPSAGVTSSRSPLLAIIYYFIRTLIRRPAACYGKPESASPSMLSLVESAKHIIQLLKLLEERRMSLSICISKRELIFLSGIGILWQSVDLRPDSKLAKESQKLLSAVVALLDCESAEAAAEFGAIINSVSAEKTQRRSRGENAQYRGNILSPRSKDKSRGKHLSQVLKTRASFSSESDVSPTFKNSARRLSIMASSPELSRSMRSSSSLSICSELAADHDKQASGEVSLKGLDMDYHQLDCKDNSASTSLGGGVGLSDWEHVLSDMDNGHANIYNGIYGGSECGEVPAFAALASRYQRSIHAPQQHSSPTLVISPVSPEQQGWTSGGWPLTISSGAVPGKHGQVPNTRPSVQDPFEAIVVPHDLGAMDDSAADFAITDSWIGQCVM</sequence>
<dbReference type="PROSITE" id="PS50048">
    <property type="entry name" value="ZN2_CY6_FUNGAL_2"/>
    <property type="match status" value="1"/>
</dbReference>
<dbReference type="Pfam" id="PF04082">
    <property type="entry name" value="Fungal_trans"/>
    <property type="match status" value="1"/>
</dbReference>
<keyword evidence="3" id="KW-0862">Zinc</keyword>
<dbReference type="FunFam" id="4.10.240.10:FF:000007">
    <property type="entry name" value="C6 transcription factor FacB"/>
    <property type="match status" value="1"/>
</dbReference>
<dbReference type="InterPro" id="IPR050987">
    <property type="entry name" value="AtrR-like"/>
</dbReference>
<evidence type="ECO:0000256" key="1">
    <source>
        <dbReference type="ARBA" id="ARBA00004123"/>
    </source>
</evidence>
<keyword evidence="12" id="KW-1185">Reference proteome</keyword>
<reference evidence="11" key="1">
    <citation type="submission" date="2023-03" db="EMBL/GenBank/DDBJ databases">
        <title>Emydomyces testavorans Genome Sequence.</title>
        <authorList>
            <person name="Hoyer L."/>
        </authorList>
    </citation>
    <scope>NUCLEOTIDE SEQUENCE</scope>
    <source>
        <strain evidence="11">16-2883</strain>
    </source>
</reference>
<evidence type="ECO:0000256" key="8">
    <source>
        <dbReference type="SAM" id="Coils"/>
    </source>
</evidence>
<keyword evidence="5 11" id="KW-0238">DNA-binding</keyword>
<proteinExistence type="predicted"/>
<keyword evidence="7" id="KW-0539">Nucleus</keyword>
<dbReference type="GO" id="GO:0006351">
    <property type="term" value="P:DNA-templated transcription"/>
    <property type="evidence" value="ECO:0007669"/>
    <property type="project" value="InterPro"/>
</dbReference>
<protein>
    <submittedName>
        <fullName evidence="11">DNA-binding transcription factor cat8</fullName>
    </submittedName>
</protein>
<dbReference type="AlphaFoldDB" id="A0AAF0DFT4"/>
<evidence type="ECO:0000256" key="6">
    <source>
        <dbReference type="ARBA" id="ARBA00023163"/>
    </source>
</evidence>
<dbReference type="InterPro" id="IPR007219">
    <property type="entry name" value="XnlR_reg_dom"/>
</dbReference>
<accession>A0AAF0DFT4</accession>
<dbReference type="PANTHER" id="PTHR46910">
    <property type="entry name" value="TRANSCRIPTION FACTOR PDR1"/>
    <property type="match status" value="1"/>
</dbReference>
<evidence type="ECO:0000256" key="5">
    <source>
        <dbReference type="ARBA" id="ARBA00023125"/>
    </source>
</evidence>
<dbReference type="GO" id="GO:0005634">
    <property type="term" value="C:nucleus"/>
    <property type="evidence" value="ECO:0007669"/>
    <property type="project" value="UniProtKB-SubCell"/>
</dbReference>
<evidence type="ECO:0000256" key="4">
    <source>
        <dbReference type="ARBA" id="ARBA00023015"/>
    </source>
</evidence>
<dbReference type="PANTHER" id="PTHR46910:SF12">
    <property type="entry name" value="REGULATORY PROTEIN CAT8"/>
    <property type="match status" value="1"/>
</dbReference>
<evidence type="ECO:0000256" key="9">
    <source>
        <dbReference type="SAM" id="MobiDB-lite"/>
    </source>
</evidence>
<dbReference type="Pfam" id="PF00172">
    <property type="entry name" value="Zn_clus"/>
    <property type="match status" value="1"/>
</dbReference>
<keyword evidence="4" id="KW-0805">Transcription regulation</keyword>